<keyword evidence="7" id="KW-1185">Reference proteome</keyword>
<dbReference type="Pfam" id="PF03466">
    <property type="entry name" value="LysR_substrate"/>
    <property type="match status" value="1"/>
</dbReference>
<dbReference type="InterPro" id="IPR005119">
    <property type="entry name" value="LysR_subst-bd"/>
</dbReference>
<protein>
    <submittedName>
        <fullName evidence="6">LysR family transcriptional regulator</fullName>
    </submittedName>
</protein>
<dbReference type="InterPro" id="IPR058163">
    <property type="entry name" value="LysR-type_TF_proteobact-type"/>
</dbReference>
<dbReference type="Gene3D" id="1.10.10.10">
    <property type="entry name" value="Winged helix-like DNA-binding domain superfamily/Winged helix DNA-binding domain"/>
    <property type="match status" value="1"/>
</dbReference>
<gene>
    <name evidence="6" type="ORF">AB6724_13705</name>
</gene>
<dbReference type="CDD" id="cd08474">
    <property type="entry name" value="PBP2_CrgA_like_5"/>
    <property type="match status" value="1"/>
</dbReference>
<dbReference type="Gene3D" id="3.40.190.290">
    <property type="match status" value="1"/>
</dbReference>
<comment type="similarity">
    <text evidence="1">Belongs to the LysR transcriptional regulatory family.</text>
</comment>
<dbReference type="Pfam" id="PF00126">
    <property type="entry name" value="HTH_1"/>
    <property type="match status" value="1"/>
</dbReference>
<dbReference type="EMBL" id="JBFYGN010000015">
    <property type="protein sequence ID" value="MEX8193895.1"/>
    <property type="molecule type" value="Genomic_DNA"/>
</dbReference>
<keyword evidence="4" id="KW-0804">Transcription</keyword>
<keyword evidence="2" id="KW-0805">Transcription regulation</keyword>
<dbReference type="Proteomes" id="UP001561046">
    <property type="component" value="Unassembled WGS sequence"/>
</dbReference>
<dbReference type="InterPro" id="IPR036390">
    <property type="entry name" value="WH_DNA-bd_sf"/>
</dbReference>
<dbReference type="InterPro" id="IPR000847">
    <property type="entry name" value="LysR_HTH_N"/>
</dbReference>
<evidence type="ECO:0000313" key="7">
    <source>
        <dbReference type="Proteomes" id="UP001561046"/>
    </source>
</evidence>
<keyword evidence="3" id="KW-0238">DNA-binding</keyword>
<evidence type="ECO:0000256" key="4">
    <source>
        <dbReference type="ARBA" id="ARBA00023163"/>
    </source>
</evidence>
<dbReference type="InterPro" id="IPR036388">
    <property type="entry name" value="WH-like_DNA-bd_sf"/>
</dbReference>
<dbReference type="SUPFAM" id="SSF46785">
    <property type="entry name" value="Winged helix' DNA-binding domain"/>
    <property type="match status" value="1"/>
</dbReference>
<reference evidence="6 7" key="1">
    <citation type="journal article" date="2013" name="Int. J. Syst. Evol. Microbiol.">
        <title>Comamonas guangdongensis sp. nov., isolated from subterranean forest sediment, and emended description of the genus Comamonas.</title>
        <authorList>
            <person name="Zhang J."/>
            <person name="Wang Y."/>
            <person name="Zhou S."/>
            <person name="Wu C."/>
            <person name="He J."/>
            <person name="Li F."/>
        </authorList>
    </citation>
    <scope>NUCLEOTIDE SEQUENCE [LARGE SCALE GENOMIC DNA]</scope>
    <source>
        <strain evidence="6 7">CCTCC AB2011133</strain>
    </source>
</reference>
<dbReference type="SUPFAM" id="SSF53850">
    <property type="entry name" value="Periplasmic binding protein-like II"/>
    <property type="match status" value="1"/>
</dbReference>
<name>A0ABV3ZWZ1_9BURK</name>
<dbReference type="PANTHER" id="PTHR30537:SF1">
    <property type="entry name" value="HTH-TYPE TRANSCRIPTIONAL REGULATOR PGRR"/>
    <property type="match status" value="1"/>
</dbReference>
<sequence length="345" mass="38547">MHCTKQTQCAPGNAKEKVKQSIYVIKLCLKIDSMKPEILAYLAAFEQVAQHRSLTYAAHAIGVTPAALSQTIKKLETRLDVRLFDRTTRSVNLTEAGRIYLERISPALANLREATEDLQLKAGVEGGTLRLTISHPAGQVLVEPMLAEFFAHHPHIHVELVYDDGFVDIVREGFDIGIRNGESLEGDMVAVPLTQDLTMCFGASPAYLRTHGMPQHPDELQQHLCINYRMSSSGAVYKWEFNIDGKLSERAVSGPLTVNHGNTAMRAALDGIGLVTGWRESMTEAFDSGQLVEVLKPYWASFPGFYAYYPHRTHLPLKTRIFLDFLVRHVQRNGLSKLAYGQSKR</sequence>
<organism evidence="6 7">
    <name type="scientific">Comamonas guangdongensis</name>
    <dbReference type="NCBI Taxonomy" id="510515"/>
    <lineage>
        <taxon>Bacteria</taxon>
        <taxon>Pseudomonadati</taxon>
        <taxon>Pseudomonadota</taxon>
        <taxon>Betaproteobacteria</taxon>
        <taxon>Burkholderiales</taxon>
        <taxon>Comamonadaceae</taxon>
        <taxon>Comamonas</taxon>
    </lineage>
</organism>
<dbReference type="PANTHER" id="PTHR30537">
    <property type="entry name" value="HTH-TYPE TRANSCRIPTIONAL REGULATOR"/>
    <property type="match status" value="1"/>
</dbReference>
<accession>A0ABV3ZWZ1</accession>
<dbReference type="PROSITE" id="PS50931">
    <property type="entry name" value="HTH_LYSR"/>
    <property type="match status" value="1"/>
</dbReference>
<evidence type="ECO:0000256" key="3">
    <source>
        <dbReference type="ARBA" id="ARBA00023125"/>
    </source>
</evidence>
<proteinExistence type="inferred from homology"/>
<dbReference type="RefSeq" id="WP_369339090.1">
    <property type="nucleotide sequence ID" value="NZ_JBFYGN010000015.1"/>
</dbReference>
<evidence type="ECO:0000256" key="1">
    <source>
        <dbReference type="ARBA" id="ARBA00009437"/>
    </source>
</evidence>
<evidence type="ECO:0000259" key="5">
    <source>
        <dbReference type="PROSITE" id="PS50931"/>
    </source>
</evidence>
<evidence type="ECO:0000313" key="6">
    <source>
        <dbReference type="EMBL" id="MEX8193895.1"/>
    </source>
</evidence>
<feature type="domain" description="HTH lysR-type" evidence="5">
    <location>
        <begin position="37"/>
        <end position="94"/>
    </location>
</feature>
<comment type="caution">
    <text evidence="6">The sequence shown here is derived from an EMBL/GenBank/DDBJ whole genome shotgun (WGS) entry which is preliminary data.</text>
</comment>
<evidence type="ECO:0000256" key="2">
    <source>
        <dbReference type="ARBA" id="ARBA00023015"/>
    </source>
</evidence>